<dbReference type="GeneID" id="25275961"/>
<organism evidence="4 5">
    <name type="scientific">Exophiala aquamarina CBS 119918</name>
    <dbReference type="NCBI Taxonomy" id="1182545"/>
    <lineage>
        <taxon>Eukaryota</taxon>
        <taxon>Fungi</taxon>
        <taxon>Dikarya</taxon>
        <taxon>Ascomycota</taxon>
        <taxon>Pezizomycotina</taxon>
        <taxon>Eurotiomycetes</taxon>
        <taxon>Chaetothyriomycetidae</taxon>
        <taxon>Chaetothyriales</taxon>
        <taxon>Herpotrichiellaceae</taxon>
        <taxon>Exophiala</taxon>
    </lineage>
</organism>
<evidence type="ECO:0000256" key="2">
    <source>
        <dbReference type="SAM" id="Phobius"/>
    </source>
</evidence>
<evidence type="ECO:0000313" key="5">
    <source>
        <dbReference type="Proteomes" id="UP000027920"/>
    </source>
</evidence>
<feature type="compositionally biased region" description="Low complexity" evidence="1">
    <location>
        <begin position="138"/>
        <end position="152"/>
    </location>
</feature>
<evidence type="ECO:0000256" key="1">
    <source>
        <dbReference type="SAM" id="MobiDB-lite"/>
    </source>
</evidence>
<feature type="compositionally biased region" description="Polar residues" evidence="1">
    <location>
        <begin position="275"/>
        <end position="288"/>
    </location>
</feature>
<dbReference type="AlphaFoldDB" id="A0A072PTF0"/>
<dbReference type="Proteomes" id="UP000027920">
    <property type="component" value="Unassembled WGS sequence"/>
</dbReference>
<keyword evidence="2" id="KW-0472">Membrane</keyword>
<keyword evidence="5" id="KW-1185">Reference proteome</keyword>
<name>A0A072PTF0_9EURO</name>
<proteinExistence type="predicted"/>
<accession>A0A072PTF0</accession>
<feature type="compositionally biased region" description="Basic and acidic residues" evidence="1">
    <location>
        <begin position="323"/>
        <end position="345"/>
    </location>
</feature>
<dbReference type="HOGENOM" id="CLU_773948_0_0_1"/>
<evidence type="ECO:0000313" key="4">
    <source>
        <dbReference type="EMBL" id="KEF63037.1"/>
    </source>
</evidence>
<feature type="chain" id="PRO_5001683715" description="WSC domain-containing protein" evidence="3">
    <location>
        <begin position="25"/>
        <end position="352"/>
    </location>
</feature>
<feature type="transmembrane region" description="Helical" evidence="2">
    <location>
        <begin position="168"/>
        <end position="191"/>
    </location>
</feature>
<feature type="non-terminal residue" evidence="4">
    <location>
        <position position="1"/>
    </location>
</feature>
<feature type="signal peptide" evidence="3">
    <location>
        <begin position="1"/>
        <end position="24"/>
    </location>
</feature>
<keyword evidence="2" id="KW-0812">Transmembrane</keyword>
<gene>
    <name evidence="4" type="ORF">A1O9_01013</name>
</gene>
<dbReference type="OrthoDB" id="5426355at2759"/>
<feature type="region of interest" description="Disordered" evidence="1">
    <location>
        <begin position="206"/>
        <end position="352"/>
    </location>
</feature>
<keyword evidence="2" id="KW-1133">Transmembrane helix</keyword>
<protein>
    <recommendedName>
        <fullName evidence="6">WSC domain-containing protein</fullName>
    </recommendedName>
</protein>
<reference evidence="4 5" key="1">
    <citation type="submission" date="2013-03" db="EMBL/GenBank/DDBJ databases">
        <title>The Genome Sequence of Exophiala aquamarina CBS 119918.</title>
        <authorList>
            <consortium name="The Broad Institute Genomics Platform"/>
            <person name="Cuomo C."/>
            <person name="de Hoog S."/>
            <person name="Gorbushina A."/>
            <person name="Walker B."/>
            <person name="Young S.K."/>
            <person name="Zeng Q."/>
            <person name="Gargeya S."/>
            <person name="Fitzgerald M."/>
            <person name="Haas B."/>
            <person name="Abouelleil A."/>
            <person name="Allen A.W."/>
            <person name="Alvarado L."/>
            <person name="Arachchi H.M."/>
            <person name="Berlin A.M."/>
            <person name="Chapman S.B."/>
            <person name="Gainer-Dewar J."/>
            <person name="Goldberg J."/>
            <person name="Griggs A."/>
            <person name="Gujja S."/>
            <person name="Hansen M."/>
            <person name="Howarth C."/>
            <person name="Imamovic A."/>
            <person name="Ireland A."/>
            <person name="Larimer J."/>
            <person name="McCowan C."/>
            <person name="Murphy C."/>
            <person name="Pearson M."/>
            <person name="Poon T.W."/>
            <person name="Priest M."/>
            <person name="Roberts A."/>
            <person name="Saif S."/>
            <person name="Shea T."/>
            <person name="Sisk P."/>
            <person name="Sykes S."/>
            <person name="Wortman J."/>
            <person name="Nusbaum C."/>
            <person name="Birren B."/>
        </authorList>
    </citation>
    <scope>NUCLEOTIDE SEQUENCE [LARGE SCALE GENOMIC DNA]</scope>
    <source>
        <strain evidence="4 5">CBS 119918</strain>
    </source>
</reference>
<feature type="region of interest" description="Disordered" evidence="1">
    <location>
        <begin position="138"/>
        <end position="159"/>
    </location>
</feature>
<comment type="caution">
    <text evidence="4">The sequence shown here is derived from an EMBL/GenBank/DDBJ whole genome shotgun (WGS) entry which is preliminary data.</text>
</comment>
<evidence type="ECO:0000256" key="3">
    <source>
        <dbReference type="SAM" id="SignalP"/>
    </source>
</evidence>
<evidence type="ECO:0008006" key="6">
    <source>
        <dbReference type="Google" id="ProtNLM"/>
    </source>
</evidence>
<sequence length="352" mass="39145">SMSRPQTSLLYSLFLFLFLNIARAQNFLPTTSSADYPGCAVGCSTLLQAQSLCVPPAVAVTSQFTYENCFCQSSFLQGLYSSPDAVCAAECTIETDRVLLQTWFRTFCNAVGQGVDPLASTTLAPTATQSVVVITITSTSTPPGSTSTGTGSANRGGEPSQSWIEGHWRWILMVGLLLIGLGLFAWLLVWLKRRHRRKLDERRATMSGFPTESEKRAGARSATPDLWGPHQHMNHTHGYEYQDGQPVLGSGALSAPNANRERRKSRRQKSRDQNEMAQMNDTPANSTRHSSKGKSRPLERILSNEPEVGPVERDRSRSKRRRDPGSDIETRSNPEHDRRLREVRGSRRKRPI</sequence>
<keyword evidence="3" id="KW-0732">Signal</keyword>
<dbReference type="RefSeq" id="XP_013265627.1">
    <property type="nucleotide sequence ID" value="XM_013410173.1"/>
</dbReference>
<feature type="non-terminal residue" evidence="4">
    <location>
        <position position="352"/>
    </location>
</feature>
<dbReference type="EMBL" id="AMGV01000001">
    <property type="protein sequence ID" value="KEF63037.1"/>
    <property type="molecule type" value="Genomic_DNA"/>
</dbReference>
<dbReference type="VEuPathDB" id="FungiDB:A1O9_01013"/>